<dbReference type="PIRSF" id="PIRSF018266">
    <property type="entry name" value="FecR"/>
    <property type="match status" value="1"/>
</dbReference>
<dbReference type="InterPro" id="IPR012373">
    <property type="entry name" value="Ferrdict_sens_TM"/>
</dbReference>
<evidence type="ECO:0000259" key="2">
    <source>
        <dbReference type="Pfam" id="PF16220"/>
    </source>
</evidence>
<dbReference type="RefSeq" id="WP_188394445.1">
    <property type="nucleotide sequence ID" value="NZ_BMCG01000001.1"/>
</dbReference>
<dbReference type="Gene3D" id="2.60.120.1440">
    <property type="match status" value="1"/>
</dbReference>
<reference evidence="3" key="2">
    <citation type="submission" date="2020-09" db="EMBL/GenBank/DDBJ databases">
        <authorList>
            <person name="Sun Q."/>
            <person name="Sedlacek I."/>
        </authorList>
    </citation>
    <scope>NUCLEOTIDE SEQUENCE</scope>
    <source>
        <strain evidence="3">CCM 7086</strain>
    </source>
</reference>
<dbReference type="InterPro" id="IPR006860">
    <property type="entry name" value="FecR"/>
</dbReference>
<dbReference type="AlphaFoldDB" id="A0A8J2XXA4"/>
<feature type="domain" description="FecR protein" evidence="1">
    <location>
        <begin position="125"/>
        <end position="220"/>
    </location>
</feature>
<proteinExistence type="predicted"/>
<dbReference type="EMBL" id="BMCG01000001">
    <property type="protein sequence ID" value="GGB97500.1"/>
    <property type="molecule type" value="Genomic_DNA"/>
</dbReference>
<name>A0A8J2XXA4_9BURK</name>
<dbReference type="InterPro" id="IPR032623">
    <property type="entry name" value="FecR_N"/>
</dbReference>
<feature type="domain" description="FecR N-terminal" evidence="2">
    <location>
        <begin position="22"/>
        <end position="65"/>
    </location>
</feature>
<dbReference type="PANTHER" id="PTHR30273:SF2">
    <property type="entry name" value="PROTEIN FECR"/>
    <property type="match status" value="1"/>
</dbReference>
<keyword evidence="4" id="KW-1185">Reference proteome</keyword>
<accession>A0A8J2XXA4</accession>
<evidence type="ECO:0000313" key="4">
    <source>
        <dbReference type="Proteomes" id="UP000620266"/>
    </source>
</evidence>
<dbReference type="PANTHER" id="PTHR30273">
    <property type="entry name" value="PERIPLASMIC SIGNAL SENSOR AND SIGMA FACTOR ACTIVATOR FECR-RELATED"/>
    <property type="match status" value="1"/>
</dbReference>
<protein>
    <submittedName>
        <fullName evidence="3">Anti-sigma factor FoxR</fullName>
    </submittedName>
</protein>
<comment type="caution">
    <text evidence="3">The sequence shown here is derived from an EMBL/GenBank/DDBJ whole genome shotgun (WGS) entry which is preliminary data.</text>
</comment>
<evidence type="ECO:0000259" key="1">
    <source>
        <dbReference type="Pfam" id="PF04773"/>
    </source>
</evidence>
<organism evidence="3 4">
    <name type="scientific">Oxalicibacterium flavum</name>
    <dbReference type="NCBI Taxonomy" id="179467"/>
    <lineage>
        <taxon>Bacteria</taxon>
        <taxon>Pseudomonadati</taxon>
        <taxon>Pseudomonadota</taxon>
        <taxon>Betaproteobacteria</taxon>
        <taxon>Burkholderiales</taxon>
        <taxon>Oxalobacteraceae</taxon>
        <taxon>Oxalicibacterium</taxon>
    </lineage>
</organism>
<evidence type="ECO:0000313" key="3">
    <source>
        <dbReference type="EMBL" id="GGB97500.1"/>
    </source>
</evidence>
<dbReference type="Proteomes" id="UP000620266">
    <property type="component" value="Unassembled WGS sequence"/>
</dbReference>
<sequence>MPASARLNPAAQEAPLDPRIAREAAQWLMRVHPAAEPDENELHACQQWRASHAEHELAWQRAQQLNAKFGIMPPMLGKAALGRPFARSPEQQRRAAVKKLALLLTLAPASLLAYRQLPVNAWRADYRTATGERRNVQLADGSHVRMNTGSAFDAVYDDTQRLLILHEGELLIETARDSRSPARPFRVQTADGRIRAIGTRFTVKRVAAWSDVAVFEGAVEVQARDDAMQTRILAANHQLRFSATGLDETEALISHNADWTHGILHADNQRLADFCAELSRHRRGWLRCDPAVADLRISGSFQLDDTDRILRALVGTLPVRITFHTRYWVAIQPA</sequence>
<dbReference type="GO" id="GO:0016989">
    <property type="term" value="F:sigma factor antagonist activity"/>
    <property type="evidence" value="ECO:0007669"/>
    <property type="project" value="TreeGrafter"/>
</dbReference>
<dbReference type="Pfam" id="PF16220">
    <property type="entry name" value="DUF4880"/>
    <property type="match status" value="1"/>
</dbReference>
<dbReference type="Pfam" id="PF04773">
    <property type="entry name" value="FecR"/>
    <property type="match status" value="1"/>
</dbReference>
<reference evidence="3" key="1">
    <citation type="journal article" date="2014" name="Int. J. Syst. Evol. Microbiol.">
        <title>Complete genome sequence of Corynebacterium casei LMG S-19264T (=DSM 44701T), isolated from a smear-ripened cheese.</title>
        <authorList>
            <consortium name="US DOE Joint Genome Institute (JGI-PGF)"/>
            <person name="Walter F."/>
            <person name="Albersmeier A."/>
            <person name="Kalinowski J."/>
            <person name="Ruckert C."/>
        </authorList>
    </citation>
    <scope>NUCLEOTIDE SEQUENCE</scope>
    <source>
        <strain evidence="3">CCM 7086</strain>
    </source>
</reference>
<gene>
    <name evidence="3" type="primary">foxR</name>
    <name evidence="3" type="ORF">GCM10007205_03490</name>
</gene>